<keyword evidence="2" id="KW-1185">Reference proteome</keyword>
<dbReference type="EMBL" id="JAHHUM010001922">
    <property type="protein sequence ID" value="KAK5607855.1"/>
    <property type="molecule type" value="Genomic_DNA"/>
</dbReference>
<comment type="caution">
    <text evidence="1">The sequence shown here is derived from an EMBL/GenBank/DDBJ whole genome shotgun (WGS) entry which is preliminary data.</text>
</comment>
<name>A0AAV9RFV1_9TELE</name>
<reference evidence="1 2" key="1">
    <citation type="submission" date="2021-06" db="EMBL/GenBank/DDBJ databases">
        <authorList>
            <person name="Palmer J.M."/>
        </authorList>
    </citation>
    <scope>NUCLEOTIDE SEQUENCE [LARGE SCALE GENOMIC DNA]</scope>
    <source>
        <strain evidence="1 2">MEX-2019</strain>
        <tissue evidence="1">Muscle</tissue>
    </source>
</reference>
<evidence type="ECO:0000313" key="2">
    <source>
        <dbReference type="Proteomes" id="UP001311232"/>
    </source>
</evidence>
<gene>
    <name evidence="1" type="ORF">CRENBAI_010012</name>
</gene>
<evidence type="ECO:0000313" key="1">
    <source>
        <dbReference type="EMBL" id="KAK5607855.1"/>
    </source>
</evidence>
<proteinExistence type="predicted"/>
<dbReference type="Proteomes" id="UP001311232">
    <property type="component" value="Unassembled WGS sequence"/>
</dbReference>
<dbReference type="AlphaFoldDB" id="A0AAV9RFV1"/>
<organism evidence="1 2">
    <name type="scientific">Crenichthys baileyi</name>
    <name type="common">White River springfish</name>
    <dbReference type="NCBI Taxonomy" id="28760"/>
    <lineage>
        <taxon>Eukaryota</taxon>
        <taxon>Metazoa</taxon>
        <taxon>Chordata</taxon>
        <taxon>Craniata</taxon>
        <taxon>Vertebrata</taxon>
        <taxon>Euteleostomi</taxon>
        <taxon>Actinopterygii</taxon>
        <taxon>Neopterygii</taxon>
        <taxon>Teleostei</taxon>
        <taxon>Neoteleostei</taxon>
        <taxon>Acanthomorphata</taxon>
        <taxon>Ovalentaria</taxon>
        <taxon>Atherinomorphae</taxon>
        <taxon>Cyprinodontiformes</taxon>
        <taxon>Goodeidae</taxon>
        <taxon>Crenichthys</taxon>
    </lineage>
</organism>
<protein>
    <submittedName>
        <fullName evidence="1">Uncharacterized protein</fullName>
    </submittedName>
</protein>
<accession>A0AAV9RFV1</accession>
<sequence>MSALCLHGMVHLPPVKDAGVSSPPCCQNIGVTPRTFPTRVSGVPCHSHLASLQSLREQLASRHPLVHQCRHSVERSPFFPDLDAMASTAPLLLQGVWLIPSLLLAASEPPRTFKLLLQHLAPVPEFTYKGVQVDLQCAPVPELLFGFQSSKLLRGIQSPELLDHILPGSS</sequence>